<dbReference type="OrthoDB" id="9815599at2"/>
<proteinExistence type="predicted"/>
<dbReference type="PANTHER" id="PTHR21366">
    <property type="entry name" value="GLYOXALASE FAMILY PROTEIN"/>
    <property type="match status" value="1"/>
</dbReference>
<sequence length="130" mass="14801">MIKYGYTILYVENVQRTIDFYENAFNYTQKFITPESDYAELETGETVLAFASYDVAKYNEIDIVKSDSHKIPPAFELTFVTNDIINDLKKAIDAGAKLVKEPSSKPWGQIVAYVQDINGFLIELCTPIEK</sequence>
<evidence type="ECO:0000313" key="3">
    <source>
        <dbReference type="Proteomes" id="UP000001847"/>
    </source>
</evidence>
<dbReference type="AlphaFoldDB" id="B0ST25"/>
<gene>
    <name evidence="2" type="ordered locus">LEPBI_I2164</name>
</gene>
<protein>
    <submittedName>
        <fullName evidence="2">Putative glyoxalase family protein</fullName>
    </submittedName>
</protein>
<organism evidence="2 3">
    <name type="scientific">Leptospira biflexa serovar Patoc (strain Patoc 1 / ATCC 23582 / Paris)</name>
    <dbReference type="NCBI Taxonomy" id="456481"/>
    <lineage>
        <taxon>Bacteria</taxon>
        <taxon>Pseudomonadati</taxon>
        <taxon>Spirochaetota</taxon>
        <taxon>Spirochaetia</taxon>
        <taxon>Leptospirales</taxon>
        <taxon>Leptospiraceae</taxon>
        <taxon>Leptospira</taxon>
    </lineage>
</organism>
<dbReference type="InterPro" id="IPR037523">
    <property type="entry name" value="VOC_core"/>
</dbReference>
<keyword evidence="3" id="KW-1185">Reference proteome</keyword>
<dbReference type="PANTHER" id="PTHR21366:SF22">
    <property type="entry name" value="VOC DOMAIN-CONTAINING PROTEIN"/>
    <property type="match status" value="1"/>
</dbReference>
<dbReference type="InterPro" id="IPR050383">
    <property type="entry name" value="GlyoxalaseI/FosfomycinResist"/>
</dbReference>
<dbReference type="EMBL" id="CP000786">
    <property type="protein sequence ID" value="ABZ98265.1"/>
    <property type="molecule type" value="Genomic_DNA"/>
</dbReference>
<evidence type="ECO:0000313" key="2">
    <source>
        <dbReference type="EMBL" id="ABZ98265.1"/>
    </source>
</evidence>
<dbReference type="HOGENOM" id="CLU_046006_18_1_12"/>
<dbReference type="Pfam" id="PF12681">
    <property type="entry name" value="Glyoxalase_2"/>
    <property type="match status" value="1"/>
</dbReference>
<dbReference type="STRING" id="456481.LEPBI_I2164"/>
<feature type="domain" description="VOC" evidence="1">
    <location>
        <begin position="3"/>
        <end position="127"/>
    </location>
</feature>
<dbReference type="PROSITE" id="PS51819">
    <property type="entry name" value="VOC"/>
    <property type="match status" value="1"/>
</dbReference>
<dbReference type="BioCyc" id="LBIF456481:LEPBI_RS10680-MONOMER"/>
<dbReference type="InterPro" id="IPR025870">
    <property type="entry name" value="Glyoxalase-like_dom"/>
</dbReference>
<evidence type="ECO:0000259" key="1">
    <source>
        <dbReference type="PROSITE" id="PS51819"/>
    </source>
</evidence>
<dbReference type="RefSeq" id="WP_012389135.1">
    <property type="nucleotide sequence ID" value="NC_010602.1"/>
</dbReference>
<dbReference type="InterPro" id="IPR029068">
    <property type="entry name" value="Glyas_Bleomycin-R_OHBP_Dase"/>
</dbReference>
<dbReference type="Gene3D" id="3.10.180.10">
    <property type="entry name" value="2,3-Dihydroxybiphenyl 1,2-Dioxygenase, domain 1"/>
    <property type="match status" value="1"/>
</dbReference>
<name>B0ST25_LEPBP</name>
<accession>B0ST25</accession>
<reference evidence="2 3" key="1">
    <citation type="journal article" date="2008" name="PLoS ONE">
        <title>Genome sequence of the saprophyte Leptospira biflexa provides insights into the evolution of Leptospira and the pathogenesis of leptospirosis.</title>
        <authorList>
            <person name="Picardeau M."/>
            <person name="Bulach D.M."/>
            <person name="Bouchier C."/>
            <person name="Zuerner R.L."/>
            <person name="Zidane N."/>
            <person name="Wilson P.J."/>
            <person name="Creno S."/>
            <person name="Kuczek E.S."/>
            <person name="Bommezzadri S."/>
            <person name="Davis J.C."/>
            <person name="McGrath A."/>
            <person name="Johnson M.J."/>
            <person name="Boursaux-Eude C."/>
            <person name="Seemann T."/>
            <person name="Rouy Z."/>
            <person name="Coppel R.L."/>
            <person name="Rood J.I."/>
            <person name="Lajus A."/>
            <person name="Davies J.K."/>
            <person name="Medigue C."/>
            <person name="Adler B."/>
        </authorList>
    </citation>
    <scope>NUCLEOTIDE SEQUENCE [LARGE SCALE GENOMIC DNA]</scope>
    <source>
        <strain evidence="3">Patoc 1 / ATCC 23582 / Paris</strain>
    </source>
</reference>
<dbReference type="CDD" id="cd07264">
    <property type="entry name" value="VOC_like"/>
    <property type="match status" value="1"/>
</dbReference>
<dbReference type="SUPFAM" id="SSF54593">
    <property type="entry name" value="Glyoxalase/Bleomycin resistance protein/Dihydroxybiphenyl dioxygenase"/>
    <property type="match status" value="1"/>
</dbReference>
<dbReference type="Proteomes" id="UP000001847">
    <property type="component" value="Chromosome I"/>
</dbReference>
<dbReference type="KEGG" id="lbi:LEPBI_I2164"/>